<sequence length="456" mass="50238">MEFSDLYKQSNAALARFSPDGRFIAVAVEHRLIVRDSENPKRIHRVYSCAYTTAPYIQEVEWSRDSQFILTASYATDRVDVWSLEDETWRCAITDEVARVERAVWAADSRHVLTFSELDLRLSIWAVEGEEEEDGEQPRRRFIQFPKAQAGVAFHPDGTHMAVAQRHDYRDYVAIYDMADWRLVREIALDTVDVAGLAWSPDGVHIAAWDTASSYAVAVVNVAGVVKRVVEAEGLGVSTCAWSPTGQLLALGGHDRRVRVVNSLTWRAVATLAHRATVAAGDADVFVEVEIGQPLAQQAQQQLQQLQQPQGARVHTRFDLAPVPADIRVVVAADVHRVDARAAVSFAEFSADGALLATVCDAMPHALWVWRTSDMRLAAVVQTLRPVRACCWSPVEPTLAFATGAATVYLWKLDHGCHLYEIPAATAAAAALRWNPNGDGLAVLSKGLFALAYITA</sequence>
<proteinExistence type="predicted"/>
<dbReference type="GO" id="GO:1990810">
    <property type="term" value="P:microtubule anchoring at mitotic spindle pole body"/>
    <property type="evidence" value="ECO:0007669"/>
    <property type="project" value="TreeGrafter"/>
</dbReference>
<dbReference type="OrthoDB" id="308690at2759"/>
<organism evidence="1 2">
    <name type="scientific">Coemansia javaensis</name>
    <dbReference type="NCBI Taxonomy" id="2761396"/>
    <lineage>
        <taxon>Eukaryota</taxon>
        <taxon>Fungi</taxon>
        <taxon>Fungi incertae sedis</taxon>
        <taxon>Zoopagomycota</taxon>
        <taxon>Kickxellomycotina</taxon>
        <taxon>Kickxellomycetes</taxon>
        <taxon>Kickxellales</taxon>
        <taxon>Kickxellaceae</taxon>
        <taxon>Coemansia</taxon>
    </lineage>
</organism>
<dbReference type="SUPFAM" id="SSF50998">
    <property type="entry name" value="Quinoprotein alcohol dehydrogenase-like"/>
    <property type="match status" value="1"/>
</dbReference>
<dbReference type="GO" id="GO:1990811">
    <property type="term" value="C:MWP complex"/>
    <property type="evidence" value="ECO:0007669"/>
    <property type="project" value="TreeGrafter"/>
</dbReference>
<dbReference type="InterPro" id="IPR052778">
    <property type="entry name" value="Centrosome-WD_assoc"/>
</dbReference>
<comment type="caution">
    <text evidence="1">The sequence shown here is derived from an EMBL/GenBank/DDBJ whole genome shotgun (WGS) entry which is preliminary data.</text>
</comment>
<keyword evidence="2" id="KW-1185">Reference proteome</keyword>
<gene>
    <name evidence="1" type="primary">WRAP73</name>
    <name evidence="1" type="ORF">H4R18_000819</name>
</gene>
<dbReference type="AlphaFoldDB" id="A0A9W8HJX3"/>
<dbReference type="InterPro" id="IPR011047">
    <property type="entry name" value="Quinoprotein_ADH-like_sf"/>
</dbReference>
<accession>A0A9W8HJX3</accession>
<name>A0A9W8HJX3_9FUNG</name>
<dbReference type="Proteomes" id="UP001140217">
    <property type="component" value="Unassembled WGS sequence"/>
</dbReference>
<reference evidence="1" key="1">
    <citation type="submission" date="2022-07" db="EMBL/GenBank/DDBJ databases">
        <title>Phylogenomic reconstructions and comparative analyses of Kickxellomycotina fungi.</title>
        <authorList>
            <person name="Reynolds N.K."/>
            <person name="Stajich J.E."/>
            <person name="Barry K."/>
            <person name="Grigoriev I.V."/>
            <person name="Crous P."/>
            <person name="Smith M.E."/>
        </authorList>
    </citation>
    <scope>NUCLEOTIDE SEQUENCE</scope>
    <source>
        <strain evidence="1">NBRC 105414</strain>
    </source>
</reference>
<dbReference type="EMBL" id="JANBUL010000018">
    <property type="protein sequence ID" value="KAJ2784894.1"/>
    <property type="molecule type" value="Genomic_DNA"/>
</dbReference>
<dbReference type="GO" id="GO:0005815">
    <property type="term" value="C:microtubule organizing center"/>
    <property type="evidence" value="ECO:0007669"/>
    <property type="project" value="TreeGrafter"/>
</dbReference>
<evidence type="ECO:0000313" key="2">
    <source>
        <dbReference type="Proteomes" id="UP001140217"/>
    </source>
</evidence>
<dbReference type="PANTHER" id="PTHR16220:SF0">
    <property type="entry name" value="WD REPEAT-CONTAINING PROTEIN WRAP73"/>
    <property type="match status" value="1"/>
</dbReference>
<dbReference type="InterPro" id="IPR015943">
    <property type="entry name" value="WD40/YVTN_repeat-like_dom_sf"/>
</dbReference>
<dbReference type="Pfam" id="PF00400">
    <property type="entry name" value="WD40"/>
    <property type="match status" value="1"/>
</dbReference>
<dbReference type="SMART" id="SM00320">
    <property type="entry name" value="WD40"/>
    <property type="match status" value="4"/>
</dbReference>
<dbReference type="PANTHER" id="PTHR16220">
    <property type="entry name" value="WD REPEAT PROTEIN 8-RELATED"/>
    <property type="match status" value="1"/>
</dbReference>
<evidence type="ECO:0000313" key="1">
    <source>
        <dbReference type="EMBL" id="KAJ2784894.1"/>
    </source>
</evidence>
<protein>
    <submittedName>
        <fullName evidence="1">WD repeat-containing protein wrap73</fullName>
    </submittedName>
</protein>
<dbReference type="InterPro" id="IPR001680">
    <property type="entry name" value="WD40_rpt"/>
</dbReference>
<dbReference type="Gene3D" id="2.130.10.10">
    <property type="entry name" value="YVTN repeat-like/Quinoprotein amine dehydrogenase"/>
    <property type="match status" value="3"/>
</dbReference>